<dbReference type="Gene3D" id="2.30.42.10">
    <property type="match status" value="1"/>
</dbReference>
<keyword evidence="7" id="KW-1003">Cell membrane</keyword>
<evidence type="ECO:0000259" key="17">
    <source>
        <dbReference type="PROSITE" id="PS50002"/>
    </source>
</evidence>
<dbReference type="Pfam" id="PF09060">
    <property type="entry name" value="L27_N"/>
    <property type="match status" value="1"/>
</dbReference>
<evidence type="ECO:0000313" key="23">
    <source>
        <dbReference type="ZFIN" id="ZDB-GENE-060531-2"/>
    </source>
</evidence>
<evidence type="ECO:0000256" key="5">
    <source>
        <dbReference type="ARBA" id="ARBA00022427"/>
    </source>
</evidence>
<reference evidence="22" key="6">
    <citation type="journal article" date="2020" name="Development">
        <title>Interplay of MPP5a with Rab11 synergistically builds epithelial apical polarity and zonula adherens.</title>
        <authorList>
            <person name="Hao Y."/>
            <person name="Zhou Y."/>
            <person name="Yu Y."/>
            <person name="Zheng M."/>
            <person name="Weng K."/>
            <person name="Kou Z."/>
            <person name="Liang J."/>
            <person name="Zhang Q."/>
            <person name="Tang X."/>
            <person name="Xu P."/>
            <person name="Link B.A."/>
            <person name="Yao K."/>
            <person name="Zou J."/>
        </authorList>
    </citation>
    <scope>NUCLEOTIDE SEQUENCE</scope>
    <source>
        <strain evidence="22">Tuebingen</strain>
    </source>
</reference>
<dbReference type="PROSITE" id="PS00856">
    <property type="entry name" value="GUANYLATE_KINASE_1"/>
    <property type="match status" value="1"/>
</dbReference>
<reference evidence="22" key="5">
    <citation type="journal article" date="2017" name="J. Neurosci.">
        <title>&lt;i&gt;Rainbow&lt;/i&gt; Enhancers Regulate Restrictive Transcription in Teleost Green, Red, and Blue Cones.</title>
        <authorList>
            <person name="Fang W."/>
            <person name="Guo C."/>
            <person name="Wei X."/>
        </authorList>
    </citation>
    <scope>NUCLEOTIDE SEQUENCE</scope>
    <source>
        <strain evidence="22">Tuebingen</strain>
    </source>
</reference>
<feature type="region of interest" description="Disordered" evidence="16">
    <location>
        <begin position="1"/>
        <end position="30"/>
    </location>
</feature>
<dbReference type="PANTHER" id="PTHR23122">
    <property type="entry name" value="MEMBRANE-ASSOCIATED GUANYLATE KINASE MAGUK"/>
    <property type="match status" value="1"/>
</dbReference>
<keyword evidence="9" id="KW-0547">Nucleotide-binding</keyword>
<dbReference type="Gene3D" id="3.40.50.300">
    <property type="entry name" value="P-loop containing nucleotide triphosphate hydrolases"/>
    <property type="match status" value="1"/>
</dbReference>
<evidence type="ECO:0000256" key="7">
    <source>
        <dbReference type="ARBA" id="ARBA00022475"/>
    </source>
</evidence>
<dbReference type="InterPro" id="IPR027417">
    <property type="entry name" value="P-loop_NTPase"/>
</dbReference>
<dbReference type="Pfam" id="PF00595">
    <property type="entry name" value="PDZ"/>
    <property type="match status" value="1"/>
</dbReference>
<evidence type="ECO:0000259" key="19">
    <source>
        <dbReference type="PROSITE" id="PS50106"/>
    </source>
</evidence>
<feature type="compositionally biased region" description="Acidic residues" evidence="16">
    <location>
        <begin position="10"/>
        <end position="19"/>
    </location>
</feature>
<dbReference type="SUPFAM" id="SSF101288">
    <property type="entry name" value="L27 domain"/>
    <property type="match status" value="2"/>
</dbReference>
<keyword evidence="21" id="KW-1185">Reference proteome</keyword>
<dbReference type="InterPro" id="IPR020590">
    <property type="entry name" value="Guanylate_kinase_CS"/>
</dbReference>
<evidence type="ECO:0000256" key="1">
    <source>
        <dbReference type="ARBA" id="ARBA00004202"/>
    </source>
</evidence>
<dbReference type="Pfam" id="PF00625">
    <property type="entry name" value="Guanylate_kin"/>
    <property type="match status" value="1"/>
</dbReference>
<dbReference type="InterPro" id="IPR014775">
    <property type="entry name" value="L27_C"/>
</dbReference>
<feature type="domain" description="L27" evidence="20">
    <location>
        <begin position="143"/>
        <end position="199"/>
    </location>
</feature>
<dbReference type="CDD" id="cd06798">
    <property type="entry name" value="PDZ_MPP5-like"/>
    <property type="match status" value="1"/>
</dbReference>
<evidence type="ECO:0000313" key="22">
    <source>
        <dbReference type="RefSeq" id="NP_001171218.2"/>
    </source>
</evidence>
<evidence type="ECO:0000256" key="16">
    <source>
        <dbReference type="SAM" id="MobiDB-lite"/>
    </source>
</evidence>
<dbReference type="InterPro" id="IPR001452">
    <property type="entry name" value="SH3_domain"/>
</dbReference>
<dbReference type="AGR" id="ZFIN:ZDB-GENE-060531-2"/>
<dbReference type="InterPro" id="IPR001478">
    <property type="entry name" value="PDZ"/>
</dbReference>
<keyword evidence="6 15" id="KW-0728">SH3 domain</keyword>
<feature type="domain" description="Guanylate kinase-like" evidence="18">
    <location>
        <begin position="435"/>
        <end position="624"/>
    </location>
</feature>
<evidence type="ECO:0000256" key="4">
    <source>
        <dbReference type="ARBA" id="ARBA00007014"/>
    </source>
</evidence>
<keyword evidence="10" id="KW-0067">ATP-binding</keyword>
<dbReference type="Pfam" id="PF02828">
    <property type="entry name" value="L27"/>
    <property type="match status" value="1"/>
</dbReference>
<evidence type="ECO:0000256" key="8">
    <source>
        <dbReference type="ARBA" id="ARBA00022737"/>
    </source>
</evidence>
<keyword evidence="8" id="KW-0677">Repeat</keyword>
<evidence type="ECO:0000259" key="18">
    <source>
        <dbReference type="PROSITE" id="PS50052"/>
    </source>
</evidence>
<accession>A0A8M1NWX5</accession>
<dbReference type="PROSITE" id="PS50002">
    <property type="entry name" value="SH3"/>
    <property type="match status" value="1"/>
</dbReference>
<comment type="similarity">
    <text evidence="4">Belongs to the MAGUK family.</text>
</comment>
<reference evidence="22" key="3">
    <citation type="journal article" date="2015" name="Nat. Commun.">
        <title>RFX transcription factors are essential for hearing in mice.</title>
        <authorList>
            <person name="Elkon R."/>
            <person name="Milon B."/>
            <person name="Morrison L."/>
            <person name="Shah M."/>
            <person name="Vijayakumar S."/>
            <person name="Racherla M."/>
            <person name="Leitch C.C."/>
            <person name="Silipino L."/>
            <person name="Hadi S."/>
            <person name="Weiss-Gayet M."/>
            <person name="Barras E."/>
            <person name="Schmid C.D."/>
            <person name="Ait-Lounis A."/>
            <person name="Barnes A."/>
            <person name="Song Y."/>
            <person name="Eisenman D.J."/>
            <person name="Eliyahu E."/>
            <person name="Frolenkov G.I."/>
            <person name="Strome S.E."/>
            <person name="Durand B."/>
            <person name="Zaghloul N.A."/>
            <person name="Jones S.M."/>
            <person name="Reith W."/>
            <person name="Hertzano R."/>
        </authorList>
    </citation>
    <scope>NUCLEOTIDE SEQUENCE</scope>
    <source>
        <strain evidence="22">Tuebingen</strain>
    </source>
</reference>
<gene>
    <name evidence="22 23" type="primary">pals1b</name>
    <name evidence="22" type="synonym">im:7140055</name>
    <name evidence="22" type="synonym">mpp5b</name>
    <name evidence="22" type="synonym">ponli</name>
    <name evidence="22" type="synonym">sb:eu974</name>
    <name evidence="22" type="synonym">si:ch211-105d18.1</name>
</gene>
<dbReference type="Gene3D" id="1.10.287.650">
    <property type="entry name" value="L27 domain"/>
    <property type="match status" value="1"/>
</dbReference>
<dbReference type="SMART" id="SM00228">
    <property type="entry name" value="PDZ"/>
    <property type="match status" value="1"/>
</dbReference>
<reference evidence="22" key="4">
    <citation type="journal article" date="2016" name="BMC Genomics">
        <title>Gene evolution and gene expression after whole genome duplication in fish: the PhyloFish database.</title>
        <authorList>
            <person name="Pasquier J."/>
            <person name="Cabau C."/>
            <person name="Nguyen T."/>
            <person name="Jouanno E."/>
            <person name="Severac D."/>
            <person name="Braasch I."/>
            <person name="Journot L."/>
            <person name="Pontarotti P."/>
            <person name="Klopp C."/>
            <person name="Postlethwait J.H."/>
            <person name="Guiguen Y."/>
            <person name="Bobe J."/>
        </authorList>
    </citation>
    <scope>NUCLEOTIDE SEQUENCE</scope>
    <source>
        <strain evidence="22">Tuebingen</strain>
    </source>
</reference>
<evidence type="ECO:0000256" key="3">
    <source>
        <dbReference type="ARBA" id="ARBA00004435"/>
    </source>
</evidence>
<name>A0A8M1NWX5_DANRE</name>
<dbReference type="GO" id="GO:0005524">
    <property type="term" value="F:ATP binding"/>
    <property type="evidence" value="ECO:0007669"/>
    <property type="project" value="UniProtKB-KW"/>
</dbReference>
<dbReference type="GO" id="GO:0016324">
    <property type="term" value="C:apical plasma membrane"/>
    <property type="evidence" value="ECO:0007669"/>
    <property type="project" value="UniProtKB-SubCell"/>
</dbReference>
<dbReference type="InterPro" id="IPR036028">
    <property type="entry name" value="SH3-like_dom_sf"/>
</dbReference>
<dbReference type="SMART" id="SM00326">
    <property type="entry name" value="SH3"/>
    <property type="match status" value="1"/>
</dbReference>
<dbReference type="InterPro" id="IPR036034">
    <property type="entry name" value="PDZ_sf"/>
</dbReference>
<dbReference type="InterPro" id="IPR008144">
    <property type="entry name" value="Guanylate_kin-like_dom"/>
</dbReference>
<dbReference type="CDD" id="cd00071">
    <property type="entry name" value="GMPK"/>
    <property type="match status" value="1"/>
</dbReference>
<dbReference type="InterPro" id="IPR004172">
    <property type="entry name" value="L27_dom"/>
</dbReference>
<dbReference type="Gene3D" id="2.30.30.40">
    <property type="entry name" value="SH3 Domains"/>
    <property type="match status" value="1"/>
</dbReference>
<evidence type="ECO:0000259" key="20">
    <source>
        <dbReference type="PROSITE" id="PS51022"/>
    </source>
</evidence>
<evidence type="ECO:0000256" key="6">
    <source>
        <dbReference type="ARBA" id="ARBA00022443"/>
    </source>
</evidence>
<evidence type="ECO:0000256" key="10">
    <source>
        <dbReference type="ARBA" id="ARBA00022840"/>
    </source>
</evidence>
<dbReference type="InterPro" id="IPR035601">
    <property type="entry name" value="MPP5_SH3"/>
</dbReference>
<evidence type="ECO:0000313" key="21">
    <source>
        <dbReference type="Proteomes" id="UP000000437"/>
    </source>
</evidence>
<dbReference type="InterPro" id="IPR015145">
    <property type="entry name" value="L27_N"/>
</dbReference>
<dbReference type="CDD" id="cd12036">
    <property type="entry name" value="SH3_MPP5"/>
    <property type="match status" value="1"/>
</dbReference>
<dbReference type="SUPFAM" id="SSF50156">
    <property type="entry name" value="PDZ domain-like"/>
    <property type="match status" value="1"/>
</dbReference>
<dbReference type="SMART" id="SM00072">
    <property type="entry name" value="GuKc"/>
    <property type="match status" value="1"/>
</dbReference>
<feature type="domain" description="SH3" evidence="17">
    <location>
        <begin position="302"/>
        <end position="374"/>
    </location>
</feature>
<dbReference type="Pfam" id="PF07653">
    <property type="entry name" value="SH3_2"/>
    <property type="match status" value="1"/>
</dbReference>
<dbReference type="SMART" id="SM00569">
    <property type="entry name" value="L27"/>
    <property type="match status" value="2"/>
</dbReference>
<dbReference type="KEGG" id="dre:100422734"/>
<dbReference type="RefSeq" id="NP_001171218.2">
    <property type="nucleotide sequence ID" value="NM_001177747.2"/>
</dbReference>
<reference evidence="22" key="7">
    <citation type="submission" date="2025-08" db="UniProtKB">
        <authorList>
            <consortium name="RefSeq"/>
        </authorList>
    </citation>
    <scope>IDENTIFICATION</scope>
    <source>
        <strain evidence="22">Tuebingen</strain>
    </source>
</reference>
<dbReference type="SUPFAM" id="SSF50044">
    <property type="entry name" value="SH3-domain"/>
    <property type="match status" value="1"/>
</dbReference>
<evidence type="ECO:0000256" key="11">
    <source>
        <dbReference type="ARBA" id="ARBA00022949"/>
    </source>
</evidence>
<dbReference type="InterPro" id="IPR050716">
    <property type="entry name" value="MAGUK"/>
</dbReference>
<keyword evidence="11" id="KW-0965">Cell junction</keyword>
<dbReference type="SUPFAM" id="SSF52540">
    <property type="entry name" value="P-loop containing nucleoside triphosphate hydrolases"/>
    <property type="match status" value="1"/>
</dbReference>
<organism evidence="21 22">
    <name type="scientific">Danio rerio</name>
    <name type="common">Zebrafish</name>
    <name type="synonym">Brachydanio rerio</name>
    <dbReference type="NCBI Taxonomy" id="7955"/>
    <lineage>
        <taxon>Eukaryota</taxon>
        <taxon>Metazoa</taxon>
        <taxon>Chordata</taxon>
        <taxon>Craniata</taxon>
        <taxon>Vertebrata</taxon>
        <taxon>Euteleostomi</taxon>
        <taxon>Actinopterygii</taxon>
        <taxon>Neopterygii</taxon>
        <taxon>Teleostei</taxon>
        <taxon>Ostariophysi</taxon>
        <taxon>Cypriniformes</taxon>
        <taxon>Danionidae</taxon>
        <taxon>Danioninae</taxon>
        <taxon>Danio</taxon>
    </lineage>
</organism>
<dbReference type="Proteomes" id="UP000000437">
    <property type="component" value="Chromosome 20"/>
</dbReference>
<evidence type="ECO:0000256" key="9">
    <source>
        <dbReference type="ARBA" id="ARBA00022741"/>
    </source>
</evidence>
<dbReference type="GeneID" id="100422734"/>
<keyword evidence="12" id="KW-0472">Membrane</keyword>
<evidence type="ECO:0000256" key="2">
    <source>
        <dbReference type="ARBA" id="ARBA00004221"/>
    </source>
</evidence>
<dbReference type="Gene3D" id="1.20.1270.460">
    <property type="match status" value="1"/>
</dbReference>
<dbReference type="PROSITE" id="PS50106">
    <property type="entry name" value="PDZ"/>
    <property type="match status" value="1"/>
</dbReference>
<dbReference type="InterPro" id="IPR008145">
    <property type="entry name" value="GK/Ca_channel_bsu"/>
</dbReference>
<evidence type="ECO:0000256" key="14">
    <source>
        <dbReference type="ARBA" id="ARBA00031033"/>
    </source>
</evidence>
<dbReference type="CTD" id="100422734"/>
<evidence type="ECO:0000256" key="13">
    <source>
        <dbReference type="ARBA" id="ARBA00024392"/>
    </source>
</evidence>
<dbReference type="GO" id="GO:0005923">
    <property type="term" value="C:bicellular tight junction"/>
    <property type="evidence" value="ECO:0007669"/>
    <property type="project" value="UniProtKB-SubCell"/>
</dbReference>
<sequence>MLTLHMNGELTEDEEENDPENLTSSNQMEKTEEDAMMMMTVKEEETDLHSSSCLKPAQRSDEGLGHVFYDGMNITEASSEEKSTTDLDSVLQCLHHLHQCVLDEESQQDVELLLDLLLQTNFQQAFIMQRSVAQGMSRLCPPPYPLTAHAQQLRGQVESVLQSSKHTEATELTGLLTSPHLQALMEAHDCIAEQELDVDTIEAVDQDEKTTKLVSLEKIRDIPLGVTVRNEQDCVVISRVVSGGTAEKSNLLSEGDEILEINNIPVRGKTVNDVHDLLSSMYGSLTFLLIPNSHNKLPLDRPTVMHVKANFSYDPSEDPYVPCKELGLSFQRGDILHVTSQDDPNWWQAYREGHDDQKPLAGLIPGKNFQQHREAMKKTITDKNEEYKGKLWCAIRSKKHRKKLLYNPNKNIEHYSEDILTYEEVSLYRQPPDRKRPVALIGPANSGQDELRQRLLSSEPERFAAAVPHTTRSPRVHEVNGREYNFVSRQSFESELSAGKFIESGEYGNNLYGTNADSVRQVVNSGKICLLCLQPRSLQVLCSSDLKPYIIFIRPSPPPLSPPPPQERFSTMLARGVKKRMPEDVREMMEKAREMEDSYGHLFDTFITNNEPEKSVCELLSIIQKLDNEPQWIPSAWNR</sequence>
<dbReference type="FunFam" id="2.30.42.10:FF:000088">
    <property type="entry name" value="MAGUK p55 subfamily member 5"/>
    <property type="match status" value="1"/>
</dbReference>
<reference evidence="22" key="1">
    <citation type="journal article" date="2007" name="Development">
        <title>Drosophila Varicose, a member of a new subgroup of basolateral MAGUKs, is required for septate junctions and tracheal morphogenesis.</title>
        <authorList>
            <person name="Wu V.M."/>
            <person name="Yu M.H."/>
            <person name="Paik R."/>
            <person name="Banerjee S."/>
            <person name="Liang Z."/>
            <person name="Paul S.M."/>
            <person name="Bhat M.A."/>
            <person name="Beitel G.J."/>
        </authorList>
    </citation>
    <scope>NUCLEOTIDE SEQUENCE</scope>
    <source>
        <strain evidence="22">Tuebingen</strain>
    </source>
</reference>
<dbReference type="AlphaFoldDB" id="A0A8M1NWX5"/>
<comment type="subcellular location">
    <subcellularLocation>
        <location evidence="2">Apical cell membrane</location>
    </subcellularLocation>
    <subcellularLocation>
        <location evidence="3">Cell junction</location>
        <location evidence="3">Tight junction</location>
    </subcellularLocation>
    <subcellularLocation>
        <location evidence="1">Cell membrane</location>
        <topology evidence="1">Peripheral membrane protein</topology>
    </subcellularLocation>
</comment>
<feature type="domain" description="PDZ" evidence="19">
    <location>
        <begin position="213"/>
        <end position="293"/>
    </location>
</feature>
<keyword evidence="5" id="KW-0796">Tight junction</keyword>
<dbReference type="ZFIN" id="ZDB-GENE-060531-2">
    <property type="gene designation" value="pals1b"/>
</dbReference>
<dbReference type="PROSITE" id="PS51022">
    <property type="entry name" value="L27"/>
    <property type="match status" value="1"/>
</dbReference>
<evidence type="ECO:0000256" key="12">
    <source>
        <dbReference type="ARBA" id="ARBA00023136"/>
    </source>
</evidence>
<dbReference type="InterPro" id="IPR036892">
    <property type="entry name" value="L27_dom_sf"/>
</dbReference>
<evidence type="ECO:0000256" key="15">
    <source>
        <dbReference type="PROSITE-ProRule" id="PRU00192"/>
    </source>
</evidence>
<protein>
    <recommendedName>
        <fullName evidence="13">Protein PALS1</fullName>
    </recommendedName>
    <alternativeName>
        <fullName evidence="14">Protein associated with Lin-7 1</fullName>
    </alternativeName>
</protein>
<proteinExistence type="inferred from homology"/>
<reference evidence="22" key="2">
    <citation type="journal article" date="2010" name="Invest. Ophthalmol. Vis. Sci.">
        <title>Restricted localization of ponli, a novel zebrafish MAGUK-family protein, to the inner segment interface areas between green, red, and blue cones.</title>
        <authorList>
            <person name="Zou J."/>
            <person name="Yang X."/>
            <person name="Wei X."/>
        </authorList>
    </citation>
    <scope>NUCLEOTIDE SEQUENCE</scope>
    <source>
        <strain evidence="22">Tuebingen</strain>
    </source>
</reference>
<dbReference type="PROSITE" id="PS50052">
    <property type="entry name" value="GUANYLATE_KINASE_2"/>
    <property type="match status" value="1"/>
</dbReference>